<dbReference type="InterPro" id="IPR011990">
    <property type="entry name" value="TPR-like_helical_dom_sf"/>
</dbReference>
<evidence type="ECO:0000256" key="4">
    <source>
        <dbReference type="ARBA" id="ARBA00022729"/>
    </source>
</evidence>
<reference evidence="10 11" key="2">
    <citation type="journal article" date="2013" name="Int. J. Syst. Evol. Microbiol.">
        <title>Methylophaga nitratireducenticrescens sp. nov. and Methylophaga frappieri sp. nov., isolated from the biofilm of the methanol-fed denitrification system treating the seawater at the Montreal Biodome.</title>
        <authorList>
            <person name="Villeneuve C."/>
            <person name="Martineau C."/>
            <person name="Mauffrey F."/>
            <person name="Villemur R."/>
        </authorList>
    </citation>
    <scope>NUCLEOTIDE SEQUENCE [LARGE SCALE GENOMIC DNA]</scope>
    <source>
        <strain evidence="10 11">JAM1</strain>
    </source>
</reference>
<evidence type="ECO:0000259" key="8">
    <source>
        <dbReference type="Pfam" id="PF04575"/>
    </source>
</evidence>
<feature type="domain" description="Surface lipoprotein assembly modifier N-terminal TPR repeats region" evidence="9">
    <location>
        <begin position="101"/>
        <end position="197"/>
    </location>
</feature>
<evidence type="ECO:0008006" key="12">
    <source>
        <dbReference type="Google" id="ProtNLM"/>
    </source>
</evidence>
<sequence>MDEIWPDAFGHLAFSFYYQSRIMLPELQLSFVSSRKLVISTALFITLLTSVNSWADDKDTSLRLNQSIDLQSNEQERQILKDEDYLKGERPTLTIDGKTYTIKHNVNDVGRALYMSIQQKQWSAVGYFLDEYLTFSNADPMLIAYAQGALARLQGNMEKAEAEFKTLLDIKPDFMLGQLELARVLFENRKDAESEAMFQQIAQSLNPADARQQGVLTTVDSFLQAVDKRQAWQGSIALGPTWSDNLNQTSESYSCLFYYGSVCLFERATPEAVKSHGMDYEITLNKRFALSGHHGLFFRSLWFGQSYKDHSLYNESQLSTQFGYSYHNMRNQYSLAPSFEFVRYGNDSLYGASGLHGEWLHYLSDKAMFKLEADYKNQQYRKELIADQYDGGIWSTYATAWYGLPNNWTVFGGLDWTRKTAEVDQNAYEQIGVRAGVAKTFNAHINAVLFASLREREHDAFNALLDEQRKDFEQNYTVILRFPTLAVYGLEPNLTFKHRKVHSNVDWLYSYDRNSVSLKLEKRF</sequence>
<dbReference type="InterPro" id="IPR057556">
    <property type="entry name" value="TPR_Slam"/>
</dbReference>
<gene>
    <name evidence="10" type="ordered locus">Q7A_2862</name>
</gene>
<dbReference type="Pfam" id="PF04575">
    <property type="entry name" value="SlipAM"/>
    <property type="match status" value="1"/>
</dbReference>
<evidence type="ECO:0000256" key="7">
    <source>
        <dbReference type="ARBA" id="ARBA00023609"/>
    </source>
</evidence>
<evidence type="ECO:0000256" key="2">
    <source>
        <dbReference type="ARBA" id="ARBA00022452"/>
    </source>
</evidence>
<dbReference type="PATRIC" id="fig|754476.3.peg.2809"/>
<dbReference type="STRING" id="754476.Q7A_2862"/>
<evidence type="ECO:0000259" key="9">
    <source>
        <dbReference type="Pfam" id="PF24575"/>
    </source>
</evidence>
<dbReference type="HOGENOM" id="CLU_034927_2_0_6"/>
<evidence type="ECO:0000256" key="1">
    <source>
        <dbReference type="ARBA" id="ARBA00004571"/>
    </source>
</evidence>
<keyword evidence="3" id="KW-0812">Transmembrane</keyword>
<evidence type="ECO:0000256" key="6">
    <source>
        <dbReference type="ARBA" id="ARBA00023237"/>
    </source>
</evidence>
<evidence type="ECO:0000313" key="10">
    <source>
        <dbReference type="EMBL" id="AFI85642.1"/>
    </source>
</evidence>
<dbReference type="KEGG" id="mej:Q7A_2862"/>
<keyword evidence="2" id="KW-1134">Transmembrane beta strand</keyword>
<keyword evidence="4" id="KW-0732">Signal</keyword>
<accession>I1XMM3</accession>
<dbReference type="EMBL" id="CP003390">
    <property type="protein sequence ID" value="AFI85642.1"/>
    <property type="molecule type" value="Genomic_DNA"/>
</dbReference>
<dbReference type="SUPFAM" id="SSF48452">
    <property type="entry name" value="TPR-like"/>
    <property type="match status" value="1"/>
</dbReference>
<dbReference type="RefSeq" id="WP_014708003.1">
    <property type="nucleotide sequence ID" value="NC_017857.3"/>
</dbReference>
<evidence type="ECO:0000256" key="3">
    <source>
        <dbReference type="ARBA" id="ARBA00022692"/>
    </source>
</evidence>
<keyword evidence="5" id="KW-0472">Membrane</keyword>
<comment type="subcellular location">
    <subcellularLocation>
        <location evidence="1">Cell outer membrane</location>
        <topology evidence="1">Multi-pass membrane protein</topology>
    </subcellularLocation>
</comment>
<reference evidence="10 11" key="1">
    <citation type="journal article" date="2012" name="J. Bacteriol.">
        <title>Complete genome sequences of Methylophaga sp. strain JAM1 and Methylophaga sp. strain JAM7.</title>
        <authorList>
            <person name="Villeneuve C."/>
            <person name="Martineau C."/>
            <person name="Mauffrey F."/>
            <person name="Villemur R."/>
        </authorList>
    </citation>
    <scope>NUCLEOTIDE SEQUENCE [LARGE SCALE GENOMIC DNA]</scope>
    <source>
        <strain evidence="10 11">JAM1</strain>
    </source>
</reference>
<dbReference type="eggNOG" id="COG3118">
    <property type="taxonomic scope" value="Bacteria"/>
</dbReference>
<dbReference type="Gene3D" id="1.25.40.10">
    <property type="entry name" value="Tetratricopeptide repeat domain"/>
    <property type="match status" value="1"/>
</dbReference>
<evidence type="ECO:0000313" key="11">
    <source>
        <dbReference type="Proteomes" id="UP000009144"/>
    </source>
</evidence>
<comment type="similarity">
    <text evidence="7">Belongs to the Slam family.</text>
</comment>
<dbReference type="AlphaFoldDB" id="I1XMM3"/>
<keyword evidence="11" id="KW-1185">Reference proteome</keyword>
<evidence type="ECO:0000256" key="5">
    <source>
        <dbReference type="ARBA" id="ARBA00023136"/>
    </source>
</evidence>
<protein>
    <recommendedName>
        <fullName evidence="12">Peptide signal</fullName>
    </recommendedName>
</protein>
<organism evidence="10 11">
    <name type="scientific">Methylophaga nitratireducenticrescens</name>
    <dbReference type="NCBI Taxonomy" id="754476"/>
    <lineage>
        <taxon>Bacteria</taxon>
        <taxon>Pseudomonadati</taxon>
        <taxon>Pseudomonadota</taxon>
        <taxon>Gammaproteobacteria</taxon>
        <taxon>Thiotrichales</taxon>
        <taxon>Piscirickettsiaceae</taxon>
        <taxon>Methylophaga</taxon>
    </lineage>
</organism>
<proteinExistence type="inferred from homology"/>
<dbReference type="GO" id="GO:0009279">
    <property type="term" value="C:cell outer membrane"/>
    <property type="evidence" value="ECO:0007669"/>
    <property type="project" value="UniProtKB-SubCell"/>
</dbReference>
<feature type="domain" description="Surface lipoprotein assembly modifier C-terminal" evidence="8">
    <location>
        <begin position="232"/>
        <end position="524"/>
    </location>
</feature>
<dbReference type="InterPro" id="IPR007655">
    <property type="entry name" value="Slam_C"/>
</dbReference>
<dbReference type="Proteomes" id="UP000009144">
    <property type="component" value="Chromosome"/>
</dbReference>
<dbReference type="Pfam" id="PF24575">
    <property type="entry name" value="TPR_Slam"/>
    <property type="match status" value="1"/>
</dbReference>
<name>I1XMM3_METNJ</name>
<keyword evidence="6" id="KW-0998">Cell outer membrane</keyword>